<feature type="transmembrane region" description="Helical" evidence="4">
    <location>
        <begin position="558"/>
        <end position="575"/>
    </location>
</feature>
<dbReference type="Gene3D" id="3.40.50.200">
    <property type="entry name" value="Peptidase S8/S53 domain"/>
    <property type="match status" value="1"/>
</dbReference>
<comment type="caution">
    <text evidence="7">The sequence shown here is derived from an EMBL/GenBank/DDBJ whole genome shotgun (WGS) entry which is preliminary data.</text>
</comment>
<comment type="caution">
    <text evidence="3">Lacks conserved residue(s) required for the propagation of feature annotation.</text>
</comment>
<feature type="non-terminal residue" evidence="7">
    <location>
        <position position="1"/>
    </location>
</feature>
<dbReference type="Pfam" id="PF00082">
    <property type="entry name" value="Peptidase_S8"/>
    <property type="match status" value="1"/>
</dbReference>
<dbReference type="EMBL" id="BQNB010018303">
    <property type="protein sequence ID" value="GJT72913.1"/>
    <property type="molecule type" value="Genomic_DNA"/>
</dbReference>
<accession>A0ABQ5GB63</accession>
<dbReference type="InterPro" id="IPR036852">
    <property type="entry name" value="Peptidase_S8/S53_dom_sf"/>
</dbReference>
<dbReference type="Gene3D" id="3.50.30.30">
    <property type="match status" value="1"/>
</dbReference>
<feature type="domain" description="Subtilisin-like protease fibronectin type-III" evidence="6">
    <location>
        <begin position="446"/>
        <end position="544"/>
    </location>
</feature>
<dbReference type="InterPro" id="IPR045051">
    <property type="entry name" value="SBT"/>
</dbReference>
<keyword evidence="4" id="KW-0472">Membrane</keyword>
<dbReference type="Proteomes" id="UP001151760">
    <property type="component" value="Unassembled WGS sequence"/>
</dbReference>
<organism evidence="7 8">
    <name type="scientific">Tanacetum coccineum</name>
    <dbReference type="NCBI Taxonomy" id="301880"/>
    <lineage>
        <taxon>Eukaryota</taxon>
        <taxon>Viridiplantae</taxon>
        <taxon>Streptophyta</taxon>
        <taxon>Embryophyta</taxon>
        <taxon>Tracheophyta</taxon>
        <taxon>Spermatophyta</taxon>
        <taxon>Magnoliopsida</taxon>
        <taxon>eudicotyledons</taxon>
        <taxon>Gunneridae</taxon>
        <taxon>Pentapetalae</taxon>
        <taxon>asterids</taxon>
        <taxon>campanulids</taxon>
        <taxon>Asterales</taxon>
        <taxon>Asteraceae</taxon>
        <taxon>Asteroideae</taxon>
        <taxon>Anthemideae</taxon>
        <taxon>Anthemidinae</taxon>
        <taxon>Tanacetum</taxon>
    </lineage>
</organism>
<sequence length="576" mass="61489">KIIGARTYIGVSARDLDGHGTHVSSIAAGNEVSGASYYGLAQGVARGGVPSARIATYKACKHFCSDVNLLAAFDDAIADGVDIINISLAPDLPLDVSDDAIAIGAYHAMEKGILTVNCAGNSPSGPSMFSIASFVPWILTVAASDIDRRLVDMVLLGDGSVLVGASINTFPSSEGESPLVYGEEVTNNCTETDAKNCKEGCVESSRVHQKVVICNINASIEVVTKAGALGCIIPNRGKNFSEVMPLPVAALSENDFNLVINYKTSTKKPEVKIFKSEAIRNPAAPLVASSSSRGPSMLMPDIVKPDVTAPGIEILAAFSPLASPSASFYDKRSVKYNILSETSVSCPHVAAAAAYVKSFHPEWSPSAIKSALMTTARTMDPTHNSYAEFAYGSGHIDPVKAIDPGLVYDTSMDDYHKIWCHESNSVANFTLLNGTCTPVKLKVTEINYPSMAAHVKLQSTFAVSFLRTVTNVGRANASYVSSVTKGSSKLQYTVQPKRLHFTSHNQKMSFVVTVKGKIESQLTIESASLLWRDESHNVRSPVVVYTGTSIFRGEGASTPPRFLVAFVILLLVVFLY</sequence>
<evidence type="ECO:0000313" key="8">
    <source>
        <dbReference type="Proteomes" id="UP001151760"/>
    </source>
</evidence>
<dbReference type="CDD" id="cd02120">
    <property type="entry name" value="PA_subtilisin_like"/>
    <property type="match status" value="1"/>
</dbReference>
<reference evidence="7" key="1">
    <citation type="journal article" date="2022" name="Int. J. Mol. Sci.">
        <title>Draft Genome of Tanacetum Coccineum: Genomic Comparison of Closely Related Tanacetum-Family Plants.</title>
        <authorList>
            <person name="Yamashiro T."/>
            <person name="Shiraishi A."/>
            <person name="Nakayama K."/>
            <person name="Satake H."/>
        </authorList>
    </citation>
    <scope>NUCLEOTIDE SEQUENCE</scope>
</reference>
<keyword evidence="4" id="KW-1133">Transmembrane helix</keyword>
<evidence type="ECO:0000256" key="2">
    <source>
        <dbReference type="ARBA" id="ARBA00022729"/>
    </source>
</evidence>
<reference evidence="7" key="2">
    <citation type="submission" date="2022-01" db="EMBL/GenBank/DDBJ databases">
        <authorList>
            <person name="Yamashiro T."/>
            <person name="Shiraishi A."/>
            <person name="Satake H."/>
            <person name="Nakayama K."/>
        </authorList>
    </citation>
    <scope>NUCLEOTIDE SEQUENCE</scope>
</reference>
<keyword evidence="2" id="KW-0732">Signal</keyword>
<comment type="similarity">
    <text evidence="1 3">Belongs to the peptidase S8 family.</text>
</comment>
<evidence type="ECO:0000256" key="4">
    <source>
        <dbReference type="SAM" id="Phobius"/>
    </source>
</evidence>
<dbReference type="PROSITE" id="PS51892">
    <property type="entry name" value="SUBTILASE"/>
    <property type="match status" value="1"/>
</dbReference>
<dbReference type="SUPFAM" id="SSF52743">
    <property type="entry name" value="Subtilisin-like"/>
    <property type="match status" value="1"/>
</dbReference>
<gene>
    <name evidence="7" type="ORF">Tco_1032199</name>
</gene>
<dbReference type="InterPro" id="IPR022398">
    <property type="entry name" value="Peptidase_S8_His-AS"/>
</dbReference>
<dbReference type="PROSITE" id="PS00137">
    <property type="entry name" value="SUBTILASE_HIS"/>
    <property type="match status" value="1"/>
</dbReference>
<name>A0ABQ5GB63_9ASTR</name>
<keyword evidence="8" id="KW-1185">Reference proteome</keyword>
<protein>
    <submittedName>
        <fullName evidence="7">Subtilisin-like protease SBT4.3</fullName>
    </submittedName>
</protein>
<dbReference type="InterPro" id="IPR000209">
    <property type="entry name" value="Peptidase_S8/S53_dom"/>
</dbReference>
<evidence type="ECO:0000313" key="7">
    <source>
        <dbReference type="EMBL" id="GJT72913.1"/>
    </source>
</evidence>
<evidence type="ECO:0000256" key="3">
    <source>
        <dbReference type="PROSITE-ProRule" id="PRU01240"/>
    </source>
</evidence>
<dbReference type="Pfam" id="PF17766">
    <property type="entry name" value="fn3_6"/>
    <property type="match status" value="1"/>
</dbReference>
<evidence type="ECO:0000256" key="1">
    <source>
        <dbReference type="ARBA" id="ARBA00011073"/>
    </source>
</evidence>
<proteinExistence type="inferred from homology"/>
<dbReference type="PANTHER" id="PTHR10795">
    <property type="entry name" value="PROPROTEIN CONVERTASE SUBTILISIN/KEXIN"/>
    <property type="match status" value="1"/>
</dbReference>
<keyword evidence="4" id="KW-0812">Transmembrane</keyword>
<dbReference type="Gene3D" id="2.60.40.2310">
    <property type="match status" value="1"/>
</dbReference>
<evidence type="ECO:0000259" key="6">
    <source>
        <dbReference type="Pfam" id="PF17766"/>
    </source>
</evidence>
<feature type="domain" description="Peptidase S8/S53" evidence="5">
    <location>
        <begin position="13"/>
        <end position="394"/>
    </location>
</feature>
<dbReference type="InterPro" id="IPR041469">
    <property type="entry name" value="Subtilisin-like_FN3"/>
</dbReference>
<evidence type="ECO:0000259" key="5">
    <source>
        <dbReference type="Pfam" id="PF00082"/>
    </source>
</evidence>